<organism evidence="1 2">
    <name type="scientific">Sphingobium fuliginis (strain ATCC 27551)</name>
    <dbReference type="NCBI Taxonomy" id="336203"/>
    <lineage>
        <taxon>Bacteria</taxon>
        <taxon>Pseudomonadati</taxon>
        <taxon>Pseudomonadota</taxon>
        <taxon>Alphaproteobacteria</taxon>
        <taxon>Sphingomonadales</taxon>
        <taxon>Sphingomonadaceae</taxon>
        <taxon>Sphingobium</taxon>
    </lineage>
</organism>
<reference evidence="2" key="1">
    <citation type="journal article" date="2019" name="Int. J. Syst. Evol. Microbiol.">
        <title>The Global Catalogue of Microorganisms (GCM) 10K type strain sequencing project: providing services to taxonomists for standard genome sequencing and annotation.</title>
        <authorList>
            <consortium name="The Broad Institute Genomics Platform"/>
            <consortium name="The Broad Institute Genome Sequencing Center for Infectious Disease"/>
            <person name="Wu L."/>
            <person name="Ma J."/>
        </authorList>
    </citation>
    <scope>NUCLEOTIDE SEQUENCE [LARGE SCALE GENOMIC DNA]</scope>
    <source>
        <strain evidence="2">CCM 7327</strain>
    </source>
</reference>
<protein>
    <submittedName>
        <fullName evidence="1">Uncharacterized protein</fullName>
    </submittedName>
</protein>
<name>A0ABQ1F5W3_SPHSA</name>
<evidence type="ECO:0000313" key="1">
    <source>
        <dbReference type="EMBL" id="GGA00160.1"/>
    </source>
</evidence>
<proteinExistence type="predicted"/>
<accession>A0ABQ1F5W3</accession>
<dbReference type="Proteomes" id="UP000628109">
    <property type="component" value="Unassembled WGS sequence"/>
</dbReference>
<comment type="caution">
    <text evidence="1">The sequence shown here is derived from an EMBL/GenBank/DDBJ whole genome shotgun (WGS) entry which is preliminary data.</text>
</comment>
<gene>
    <name evidence="1" type="ORF">GCM10019071_33360</name>
</gene>
<dbReference type="EMBL" id="BMDU01000008">
    <property type="protein sequence ID" value="GGA00160.1"/>
    <property type="molecule type" value="Genomic_DNA"/>
</dbReference>
<evidence type="ECO:0000313" key="2">
    <source>
        <dbReference type="Proteomes" id="UP000628109"/>
    </source>
</evidence>
<sequence>MLIVQQYVPGTVMAARREIISRAVAADHAASGLPIYEAGACSMEPDKGIDILAHQPAAAAALRSDEDLAQPHRQE</sequence>
<keyword evidence="2" id="KW-1185">Reference proteome</keyword>